<dbReference type="PANTHER" id="PTHR37291">
    <property type="entry name" value="5-METHYLCYTOSINE-SPECIFIC RESTRICTION ENZYME B"/>
    <property type="match status" value="1"/>
</dbReference>
<sequence length="465" mass="53797">MRKAHLMESIQAWIEKFIEQAQQQSSQSTKDYPTSYRNLRVKVSFGYGNFTSIPWFAFLGEGQEVSNGIYPVILYYKDFDELVLAYGISDTNKPHAQWHFSSDIPKTIAEYFQTTSGVYPKKYGQSYYACAQKVSQGIDYTRFASMLDNIINDYKLIFNSGESVIPPMSKTESYCLEDALNDLFIPETTIETILKRLTIKKNIILQGPPGVGKTFVARRLAYLLTGEKAPQRVNMVQFHQSYSYEDFIQGYRPNGVGFRRKDGIFYNFCQQAKEQSEKKYVFIIDEINRANLSKVFGEVMMLMEHDKRGENWSVPLTYSKNDEERFYVPENVYIIGLMNTADRSLAVVDYALRRRFSFIDIEPGFDTPQFRNFLLNKKAEPSFVESLCQTMNELNQEISKEATILGKGFRIGHSYFCSGLEDGTSPDTQWLKEIVMTDIAPLLEEYFFDDPYKQQIWTDRLLGDS</sequence>
<evidence type="ECO:0000313" key="2">
    <source>
        <dbReference type="Proteomes" id="UP000255164"/>
    </source>
</evidence>
<keyword evidence="1" id="KW-0378">Hydrolase</keyword>
<dbReference type="GO" id="GO:0016887">
    <property type="term" value="F:ATP hydrolysis activity"/>
    <property type="evidence" value="ECO:0007669"/>
    <property type="project" value="InterPro"/>
</dbReference>
<dbReference type="GO" id="GO:0005524">
    <property type="term" value="F:ATP binding"/>
    <property type="evidence" value="ECO:0007669"/>
    <property type="project" value="InterPro"/>
</dbReference>
<protein>
    <submittedName>
        <fullName evidence="1">5-methylcytosine-specific restriction enzyme subunit McrB</fullName>
        <ecNumber evidence="1">3.1.21.-</ecNumber>
    </submittedName>
</protein>
<organism evidence="1 2">
    <name type="scientific">Escherichia coli</name>
    <dbReference type="NCBI Taxonomy" id="562"/>
    <lineage>
        <taxon>Bacteria</taxon>
        <taxon>Pseudomonadati</taxon>
        <taxon>Pseudomonadota</taxon>
        <taxon>Gammaproteobacteria</taxon>
        <taxon>Enterobacterales</taxon>
        <taxon>Enterobacteriaceae</taxon>
        <taxon>Escherichia</taxon>
    </lineage>
</organism>
<dbReference type="SUPFAM" id="SSF52540">
    <property type="entry name" value="P-loop containing nucleoside triphosphate hydrolases"/>
    <property type="match status" value="1"/>
</dbReference>
<dbReference type="Pfam" id="PF07728">
    <property type="entry name" value="AAA_5"/>
    <property type="match status" value="1"/>
</dbReference>
<dbReference type="NCBIfam" id="NF008457">
    <property type="entry name" value="PRK11331.1"/>
    <property type="match status" value="1"/>
</dbReference>
<dbReference type="InterPro" id="IPR052934">
    <property type="entry name" value="Methyl-DNA_Rec/Restrict_Enz"/>
</dbReference>
<dbReference type="InterPro" id="IPR011704">
    <property type="entry name" value="ATPase_dyneun-rel_AAA"/>
</dbReference>
<dbReference type="Proteomes" id="UP000255164">
    <property type="component" value="Unassembled WGS sequence"/>
</dbReference>
<evidence type="ECO:0000313" key="1">
    <source>
        <dbReference type="EMBL" id="STE03343.1"/>
    </source>
</evidence>
<dbReference type="EC" id="3.1.21.-" evidence="1"/>
<dbReference type="Gene3D" id="3.40.50.300">
    <property type="entry name" value="P-loop containing nucleotide triphosphate hydrolases"/>
    <property type="match status" value="1"/>
</dbReference>
<proteinExistence type="predicted"/>
<dbReference type="InterPro" id="IPR003593">
    <property type="entry name" value="AAA+_ATPase"/>
</dbReference>
<dbReference type="InterPro" id="IPR027417">
    <property type="entry name" value="P-loop_NTPase"/>
</dbReference>
<dbReference type="Pfam" id="PF12102">
    <property type="entry name" value="MrcB_N"/>
    <property type="match status" value="1"/>
</dbReference>
<accession>A0A2X6FFI7</accession>
<name>A0A2X6FFI7_ECOLX</name>
<reference evidence="1 2" key="1">
    <citation type="submission" date="2018-06" db="EMBL/GenBank/DDBJ databases">
        <authorList>
            <consortium name="Pathogen Informatics"/>
            <person name="Doyle S."/>
        </authorList>
    </citation>
    <scope>NUCLEOTIDE SEQUENCE [LARGE SCALE GENOMIC DNA]</scope>
    <source>
        <strain evidence="1 2">NCTC10082</strain>
    </source>
</reference>
<dbReference type="PANTHER" id="PTHR37291:SF1">
    <property type="entry name" value="TYPE IV METHYL-DIRECTED RESTRICTION ENZYME ECOKMCRB SUBUNIT"/>
    <property type="match status" value="1"/>
</dbReference>
<dbReference type="InterPro" id="IPR021961">
    <property type="entry name" value="McrB_DNA-bd"/>
</dbReference>
<dbReference type="EMBL" id="UFZA01000001">
    <property type="protein sequence ID" value="STE03343.1"/>
    <property type="molecule type" value="Genomic_DNA"/>
</dbReference>
<dbReference type="Gene3D" id="3.30.920.90">
    <property type="match status" value="1"/>
</dbReference>
<dbReference type="SMART" id="SM00382">
    <property type="entry name" value="AAA"/>
    <property type="match status" value="1"/>
</dbReference>
<gene>
    <name evidence="1" type="primary">mcrB</name>
    <name evidence="1" type="ORF">NCTC10082_01685</name>
</gene>
<dbReference type="AlphaFoldDB" id="A0A2X6FFI7"/>
<dbReference type="CDD" id="cd00009">
    <property type="entry name" value="AAA"/>
    <property type="match status" value="1"/>
</dbReference>